<dbReference type="RefSeq" id="WP_180569505.1">
    <property type="nucleotide sequence ID" value="NZ_JACCKB010000025.1"/>
</dbReference>
<keyword evidence="3" id="KW-1185">Reference proteome</keyword>
<evidence type="ECO:0000313" key="3">
    <source>
        <dbReference type="Proteomes" id="UP000569732"/>
    </source>
</evidence>
<feature type="transmembrane region" description="Helical" evidence="1">
    <location>
        <begin position="53"/>
        <end position="73"/>
    </location>
</feature>
<dbReference type="EMBL" id="JACCKB010000025">
    <property type="protein sequence ID" value="NYZ67483.1"/>
    <property type="molecule type" value="Genomic_DNA"/>
</dbReference>
<name>A0A853I256_9GAMM</name>
<evidence type="ECO:0000313" key="2">
    <source>
        <dbReference type="EMBL" id="NYZ67483.1"/>
    </source>
</evidence>
<organism evidence="2 3">
    <name type="scientific">Spartinivicinus marinus</name>
    <dbReference type="NCBI Taxonomy" id="2994442"/>
    <lineage>
        <taxon>Bacteria</taxon>
        <taxon>Pseudomonadati</taxon>
        <taxon>Pseudomonadota</taxon>
        <taxon>Gammaproteobacteria</taxon>
        <taxon>Oceanospirillales</taxon>
        <taxon>Zooshikellaceae</taxon>
        <taxon>Spartinivicinus</taxon>
    </lineage>
</organism>
<keyword evidence="1" id="KW-0472">Membrane</keyword>
<gene>
    <name evidence="2" type="ORF">H0A36_15810</name>
</gene>
<keyword evidence="1" id="KW-0812">Transmembrane</keyword>
<sequence>MNSDVAEAKSHSITGHLNSLKNKGLVLSNEMGVLFNQEGSKLIRQCENYIKKIVVVVAILFVITVAWIFINLYGPIFWLGKIA</sequence>
<reference evidence="2 3" key="1">
    <citation type="submission" date="2020-07" db="EMBL/GenBank/DDBJ databases">
        <title>Endozoicomonas sp. nov., isolated from sediment.</title>
        <authorList>
            <person name="Gu T."/>
        </authorList>
    </citation>
    <scope>NUCLEOTIDE SEQUENCE [LARGE SCALE GENOMIC DNA]</scope>
    <source>
        <strain evidence="2 3">SM1973</strain>
    </source>
</reference>
<proteinExistence type="predicted"/>
<accession>A0A853I256</accession>
<protein>
    <submittedName>
        <fullName evidence="2">Uncharacterized protein</fullName>
    </submittedName>
</protein>
<evidence type="ECO:0000256" key="1">
    <source>
        <dbReference type="SAM" id="Phobius"/>
    </source>
</evidence>
<dbReference type="AlphaFoldDB" id="A0A853I256"/>
<keyword evidence="1" id="KW-1133">Transmembrane helix</keyword>
<dbReference type="Proteomes" id="UP000569732">
    <property type="component" value="Unassembled WGS sequence"/>
</dbReference>
<comment type="caution">
    <text evidence="2">The sequence shown here is derived from an EMBL/GenBank/DDBJ whole genome shotgun (WGS) entry which is preliminary data.</text>
</comment>